<sequence>MQYKIRGIVVAVGDTKTTKKGTALKQLQFEQEDGKLFYPTALGTKIELLDDMLPGDVADLEFHISGSKGLYNNVIIDNVVRV</sequence>
<protein>
    <recommendedName>
        <fullName evidence="3">DUF3127 domain-containing protein</fullName>
    </recommendedName>
</protein>
<dbReference type="EMBL" id="JRLV01000036">
    <property type="protein sequence ID" value="KGO78663.1"/>
    <property type="molecule type" value="Genomic_DNA"/>
</dbReference>
<evidence type="ECO:0000313" key="2">
    <source>
        <dbReference type="Proteomes" id="UP000030129"/>
    </source>
</evidence>
<evidence type="ECO:0000313" key="1">
    <source>
        <dbReference type="EMBL" id="KGO78663.1"/>
    </source>
</evidence>
<gene>
    <name evidence="1" type="ORF">Q763_17290</name>
</gene>
<dbReference type="RefSeq" id="WP_035136234.1">
    <property type="nucleotide sequence ID" value="NZ_JRLV01000036.1"/>
</dbReference>
<proteinExistence type="predicted"/>
<evidence type="ECO:0008006" key="3">
    <source>
        <dbReference type="Google" id="ProtNLM"/>
    </source>
</evidence>
<dbReference type="eggNOG" id="ENOG5030YNA">
    <property type="taxonomic scope" value="Bacteria"/>
</dbReference>
<organism evidence="1 2">
    <name type="scientific">Flavobacterium beibuense F44-8</name>
    <dbReference type="NCBI Taxonomy" id="1406840"/>
    <lineage>
        <taxon>Bacteria</taxon>
        <taxon>Pseudomonadati</taxon>
        <taxon>Bacteroidota</taxon>
        <taxon>Flavobacteriia</taxon>
        <taxon>Flavobacteriales</taxon>
        <taxon>Flavobacteriaceae</taxon>
        <taxon>Flavobacterium</taxon>
    </lineage>
</organism>
<dbReference type="Proteomes" id="UP000030129">
    <property type="component" value="Unassembled WGS sequence"/>
</dbReference>
<reference evidence="1 2" key="1">
    <citation type="submission" date="2013-09" db="EMBL/GenBank/DDBJ databases">
        <authorList>
            <person name="Zeng Z."/>
            <person name="Chen C."/>
        </authorList>
    </citation>
    <scope>NUCLEOTIDE SEQUENCE [LARGE SCALE GENOMIC DNA]</scope>
    <source>
        <strain evidence="1 2">F44-8</strain>
    </source>
</reference>
<dbReference type="AlphaFoldDB" id="A0A0A2LHN9"/>
<accession>A0A0A2LHN9</accession>
<comment type="caution">
    <text evidence="1">The sequence shown here is derived from an EMBL/GenBank/DDBJ whole genome shotgun (WGS) entry which is preliminary data.</text>
</comment>
<keyword evidence="2" id="KW-1185">Reference proteome</keyword>
<name>A0A0A2LHN9_9FLAO</name>
<dbReference type="STRING" id="1406840.Q763_17290"/>